<evidence type="ECO:0008006" key="3">
    <source>
        <dbReference type="Google" id="ProtNLM"/>
    </source>
</evidence>
<evidence type="ECO:0000313" key="1">
    <source>
        <dbReference type="EMBL" id="MDI5961602.1"/>
    </source>
</evidence>
<accession>A0ABT6VSZ2</accession>
<reference evidence="1 2" key="1">
    <citation type="submission" date="2023-05" db="EMBL/GenBank/DDBJ databases">
        <title>Streptantibioticus silvisoli sp. nov., acidotolerant actinomycetes 1 from pine litter.</title>
        <authorList>
            <person name="Swiecimska M."/>
            <person name="Golinska P."/>
            <person name="Sangal V."/>
            <person name="Wachnowicz B."/>
            <person name="Goodfellow M."/>
        </authorList>
    </citation>
    <scope>NUCLEOTIDE SEQUENCE [LARGE SCALE GENOMIC DNA]</scope>
    <source>
        <strain evidence="1 2">SL54</strain>
    </source>
</reference>
<protein>
    <recommendedName>
        <fullName evidence="3">Proline--tRNA ligase</fullName>
    </recommendedName>
</protein>
<organism evidence="1 2">
    <name type="scientific">Streptantibioticus silvisoli</name>
    <dbReference type="NCBI Taxonomy" id="2705255"/>
    <lineage>
        <taxon>Bacteria</taxon>
        <taxon>Bacillati</taxon>
        <taxon>Actinomycetota</taxon>
        <taxon>Actinomycetes</taxon>
        <taxon>Kitasatosporales</taxon>
        <taxon>Streptomycetaceae</taxon>
        <taxon>Streptantibioticus</taxon>
    </lineage>
</organism>
<gene>
    <name evidence="1" type="ORF">POF43_002505</name>
</gene>
<dbReference type="RefSeq" id="WP_271323953.1">
    <property type="nucleotide sequence ID" value="NZ_JAAGKO020000002.1"/>
</dbReference>
<sequence>MAVPSYLRVLQGAGFLAGAPVIKGIPIWQGPGIQAVRLILERYVDLVAARDEPTVVTHPFLSSATVNRSVFGAYDNVYEVLDAPGHPDAQFRSDNIATVVPRLLEERSSSPVVSVGEVIRDAPGKTPPMFRDRNVWPVVELNQLAGDTDGRELLDFYAQVVTELLRSMGIPCLTVETPAMAEYGKTSYVTVGVLPSRRPTVLATLYILNDRLRLALGADQDVIDIGFTGKMLAMTAMLHADSRGLVLPSAIAPVQVGVTVGPKAPPERYDRWLADLRRAGLRCATRVARTPGARTRAEHAWHRAGVPLVIGLDREPGSVVACTRLPLTREALPDLPGPARLRALLAAGDGRLAGRAQRVFDTGMARGEHLRSMCRPCADALGLAVFGTLAPQAAVPCERCGDPLGERLFISEEGRFY</sequence>
<name>A0ABT6VSZ2_9ACTN</name>
<comment type="caution">
    <text evidence="1">The sequence shown here is derived from an EMBL/GenBank/DDBJ whole genome shotgun (WGS) entry which is preliminary data.</text>
</comment>
<dbReference type="Proteomes" id="UP001156398">
    <property type="component" value="Unassembled WGS sequence"/>
</dbReference>
<dbReference type="EMBL" id="JAAGKO020000002">
    <property type="protein sequence ID" value="MDI5961602.1"/>
    <property type="molecule type" value="Genomic_DNA"/>
</dbReference>
<proteinExistence type="predicted"/>
<keyword evidence="2" id="KW-1185">Reference proteome</keyword>
<evidence type="ECO:0000313" key="2">
    <source>
        <dbReference type="Proteomes" id="UP001156398"/>
    </source>
</evidence>